<gene>
    <name evidence="1" type="ORF">PVK06_030167</name>
</gene>
<evidence type="ECO:0008006" key="3">
    <source>
        <dbReference type="Google" id="ProtNLM"/>
    </source>
</evidence>
<sequence>MSHTSNNSSNSKAEAIVAAQAQAASQMLPVTMSHNKKPAKFTRENFKTWQQKMLFYLTMLNMAKFLKDDPPIFREDEKDVVTTFNIAKAWNTFDFLCRNYILNGLSNKLYEV</sequence>
<keyword evidence="2" id="KW-1185">Reference proteome</keyword>
<comment type="caution">
    <text evidence="1">The sequence shown here is derived from an EMBL/GenBank/DDBJ whole genome shotgun (WGS) entry which is preliminary data.</text>
</comment>
<evidence type="ECO:0000313" key="1">
    <source>
        <dbReference type="EMBL" id="KAK5802564.1"/>
    </source>
</evidence>
<name>A0ABR0NN34_GOSAR</name>
<accession>A0ABR0NN34</accession>
<reference evidence="1 2" key="1">
    <citation type="submission" date="2023-03" db="EMBL/GenBank/DDBJ databases">
        <title>WGS of Gossypium arboreum.</title>
        <authorList>
            <person name="Yu D."/>
        </authorList>
    </citation>
    <scope>NUCLEOTIDE SEQUENCE [LARGE SCALE GENOMIC DNA]</scope>
    <source>
        <tissue evidence="1">Leaf</tissue>
    </source>
</reference>
<proteinExistence type="predicted"/>
<evidence type="ECO:0000313" key="2">
    <source>
        <dbReference type="Proteomes" id="UP001358586"/>
    </source>
</evidence>
<dbReference type="EMBL" id="JARKNE010000009">
    <property type="protein sequence ID" value="KAK5802564.1"/>
    <property type="molecule type" value="Genomic_DNA"/>
</dbReference>
<protein>
    <recommendedName>
        <fullName evidence="3">Retrovirus-related Pol polyprotein from transposon TNT 1-94</fullName>
    </recommendedName>
</protein>
<dbReference type="Proteomes" id="UP001358586">
    <property type="component" value="Chromosome 9"/>
</dbReference>
<organism evidence="1 2">
    <name type="scientific">Gossypium arboreum</name>
    <name type="common">Tree cotton</name>
    <name type="synonym">Gossypium nanking</name>
    <dbReference type="NCBI Taxonomy" id="29729"/>
    <lineage>
        <taxon>Eukaryota</taxon>
        <taxon>Viridiplantae</taxon>
        <taxon>Streptophyta</taxon>
        <taxon>Embryophyta</taxon>
        <taxon>Tracheophyta</taxon>
        <taxon>Spermatophyta</taxon>
        <taxon>Magnoliopsida</taxon>
        <taxon>eudicotyledons</taxon>
        <taxon>Gunneridae</taxon>
        <taxon>Pentapetalae</taxon>
        <taxon>rosids</taxon>
        <taxon>malvids</taxon>
        <taxon>Malvales</taxon>
        <taxon>Malvaceae</taxon>
        <taxon>Malvoideae</taxon>
        <taxon>Gossypium</taxon>
    </lineage>
</organism>